<dbReference type="InterPro" id="IPR001806">
    <property type="entry name" value="Small_GTPase"/>
</dbReference>
<dbReference type="GO" id="GO:0003924">
    <property type="term" value="F:GTPase activity"/>
    <property type="evidence" value="ECO:0007669"/>
    <property type="project" value="InterPro"/>
</dbReference>
<comment type="caution">
    <text evidence="3">The sequence shown here is derived from an EMBL/GenBank/DDBJ whole genome shotgun (WGS) entry which is preliminary data.</text>
</comment>
<dbReference type="GO" id="GO:0022412">
    <property type="term" value="P:cellular process involved in reproduction in multicellular organism"/>
    <property type="evidence" value="ECO:0007669"/>
    <property type="project" value="UniProtKB-ARBA"/>
</dbReference>
<dbReference type="GO" id="GO:0001667">
    <property type="term" value="P:ameboidal-type cell migration"/>
    <property type="evidence" value="ECO:0007669"/>
    <property type="project" value="UniProtKB-ARBA"/>
</dbReference>
<keyword evidence="1" id="KW-0547">Nucleotide-binding</keyword>
<evidence type="ECO:0000256" key="2">
    <source>
        <dbReference type="ARBA" id="ARBA00023134"/>
    </source>
</evidence>
<dbReference type="GO" id="GO:0003006">
    <property type="term" value="P:developmental process involved in reproduction"/>
    <property type="evidence" value="ECO:0007669"/>
    <property type="project" value="UniProtKB-ARBA"/>
</dbReference>
<dbReference type="PROSITE" id="PS51420">
    <property type="entry name" value="RHO"/>
    <property type="match status" value="1"/>
</dbReference>
<evidence type="ECO:0000313" key="4">
    <source>
        <dbReference type="Proteomes" id="UP000037510"/>
    </source>
</evidence>
<dbReference type="SMART" id="SM00174">
    <property type="entry name" value="RHO"/>
    <property type="match status" value="1"/>
</dbReference>
<evidence type="ECO:0000313" key="3">
    <source>
        <dbReference type="EMBL" id="KOB74459.1"/>
    </source>
</evidence>
<dbReference type="CDD" id="cd00157">
    <property type="entry name" value="Rho"/>
    <property type="match status" value="1"/>
</dbReference>
<dbReference type="PROSITE" id="PS51419">
    <property type="entry name" value="RAB"/>
    <property type="match status" value="1"/>
</dbReference>
<name>A0A0L7LGE3_OPEBR</name>
<protein>
    <submittedName>
        <fullName evidence="3">Afadin-and alpha-actinin-binding protein</fullName>
    </submittedName>
</protein>
<dbReference type="GO" id="GO:0005525">
    <property type="term" value="F:GTP binding"/>
    <property type="evidence" value="ECO:0007669"/>
    <property type="project" value="UniProtKB-KW"/>
</dbReference>
<accession>A0A0L7LGE3</accession>
<organism evidence="3 4">
    <name type="scientific">Operophtera brumata</name>
    <name type="common">Winter moth</name>
    <name type="synonym">Phalaena brumata</name>
    <dbReference type="NCBI Taxonomy" id="104452"/>
    <lineage>
        <taxon>Eukaryota</taxon>
        <taxon>Metazoa</taxon>
        <taxon>Ecdysozoa</taxon>
        <taxon>Arthropoda</taxon>
        <taxon>Hexapoda</taxon>
        <taxon>Insecta</taxon>
        <taxon>Pterygota</taxon>
        <taxon>Neoptera</taxon>
        <taxon>Endopterygota</taxon>
        <taxon>Lepidoptera</taxon>
        <taxon>Glossata</taxon>
        <taxon>Ditrysia</taxon>
        <taxon>Geometroidea</taxon>
        <taxon>Geometridae</taxon>
        <taxon>Larentiinae</taxon>
        <taxon>Operophtera</taxon>
    </lineage>
</organism>
<keyword evidence="2" id="KW-0342">GTP-binding</keyword>
<dbReference type="SUPFAM" id="SSF52540">
    <property type="entry name" value="P-loop containing nucleoside triphosphate hydrolases"/>
    <property type="match status" value="1"/>
</dbReference>
<dbReference type="EMBL" id="JTDY01001232">
    <property type="protein sequence ID" value="KOB74459.1"/>
    <property type="molecule type" value="Genomic_DNA"/>
</dbReference>
<evidence type="ECO:0000256" key="1">
    <source>
        <dbReference type="ARBA" id="ARBA00022741"/>
    </source>
</evidence>
<dbReference type="GO" id="GO:0035099">
    <property type="term" value="P:hemocyte migration"/>
    <property type="evidence" value="ECO:0007669"/>
    <property type="project" value="UniProtKB-ARBA"/>
</dbReference>
<dbReference type="STRING" id="104452.A0A0L7LGE3"/>
<dbReference type="GO" id="GO:0035006">
    <property type="term" value="P:melanization defense response"/>
    <property type="evidence" value="ECO:0007669"/>
    <property type="project" value="UniProtKB-ARBA"/>
</dbReference>
<dbReference type="GO" id="GO:0007264">
    <property type="term" value="P:small GTPase-mediated signal transduction"/>
    <property type="evidence" value="ECO:0007669"/>
    <property type="project" value="InterPro"/>
</dbReference>
<sequence>MSLLNEFESLDDEVKELLQNYKHKKATIYEPCTLINYRECLIGLGEELGLLNINFVFNPHIDLEDNVLRPDALVKLINAVWTLFHYYKNVSEKSESLLEQNHILEQNNNQLNGMLGKVKNKLCSEKNESKACVAAAQRIADNSDVMLHKLTETNVKLTKVTKQKETCERTLKNEITRLKLENEKLLDRIPHPVVKGVTVIYVPARTMGTSKRLKITVVGDGMVGKTCLLYVYTRGEFPEEYVPTTDCFLVCYSVGSRSSFENVIHKWYPELKHFSQAVPMVLVATKIDLRSANSQTEITTQEGKKLRKKIRAVQLVECSALERLNMDEVFQEAVRAALKKKHVNKRTCNYL</sequence>
<dbReference type="AlphaFoldDB" id="A0A0L7LGE3"/>
<dbReference type="InterPro" id="IPR027417">
    <property type="entry name" value="P-loop_NTPase"/>
</dbReference>
<dbReference type="SMART" id="SM00175">
    <property type="entry name" value="RAB"/>
    <property type="match status" value="1"/>
</dbReference>
<dbReference type="Gene3D" id="3.40.50.300">
    <property type="entry name" value="P-loop containing nucleotide triphosphate hydrolases"/>
    <property type="match status" value="2"/>
</dbReference>
<proteinExistence type="predicted"/>
<dbReference type="SMART" id="SM00173">
    <property type="entry name" value="RAS"/>
    <property type="match status" value="1"/>
</dbReference>
<reference evidence="3 4" key="1">
    <citation type="journal article" date="2015" name="Genome Biol. Evol.">
        <title>The genome of winter moth (Operophtera brumata) provides a genomic perspective on sexual dimorphism and phenology.</title>
        <authorList>
            <person name="Derks M.F."/>
            <person name="Smit S."/>
            <person name="Salis L."/>
            <person name="Schijlen E."/>
            <person name="Bossers A."/>
            <person name="Mateman C."/>
            <person name="Pijl A.S."/>
            <person name="de Ridder D."/>
            <person name="Groenen M.A."/>
            <person name="Visser M.E."/>
            <person name="Megens H.J."/>
        </authorList>
    </citation>
    <scope>NUCLEOTIDE SEQUENCE [LARGE SCALE GENOMIC DNA]</scope>
    <source>
        <strain evidence="3">WM2013NL</strain>
        <tissue evidence="3">Head and thorax</tissue>
    </source>
</reference>
<dbReference type="Pfam" id="PF00071">
    <property type="entry name" value="Ras"/>
    <property type="match status" value="1"/>
</dbReference>
<dbReference type="Proteomes" id="UP000037510">
    <property type="component" value="Unassembled WGS sequence"/>
</dbReference>
<dbReference type="PROSITE" id="PS51421">
    <property type="entry name" value="RAS"/>
    <property type="match status" value="1"/>
</dbReference>
<dbReference type="PANTHER" id="PTHR24072">
    <property type="entry name" value="RHO FAMILY GTPASE"/>
    <property type="match status" value="1"/>
</dbReference>
<keyword evidence="4" id="KW-1185">Reference proteome</keyword>
<dbReference type="InterPro" id="IPR003578">
    <property type="entry name" value="Small_GTPase_Rho"/>
</dbReference>
<dbReference type="PRINTS" id="PR00449">
    <property type="entry name" value="RASTRNSFRMNG"/>
</dbReference>
<gene>
    <name evidence="3" type="ORF">OBRU01_09087</name>
</gene>